<accession>A0A084SPF1</accession>
<dbReference type="Proteomes" id="UP000028547">
    <property type="component" value="Unassembled WGS sequence"/>
</dbReference>
<comment type="caution">
    <text evidence="1">The sequence shown here is derived from an EMBL/GenBank/DDBJ whole genome shotgun (WGS) entry which is preliminary data.</text>
</comment>
<reference evidence="1 2" key="1">
    <citation type="submission" date="2014-07" db="EMBL/GenBank/DDBJ databases">
        <title>Draft Genome Sequence of Gephyronic Acid Producer, Cystobacter violaceus Strain Cb vi76.</title>
        <authorList>
            <person name="Stevens D.C."/>
            <person name="Young J."/>
            <person name="Carmichael R."/>
            <person name="Tan J."/>
            <person name="Taylor R.E."/>
        </authorList>
    </citation>
    <scope>NUCLEOTIDE SEQUENCE [LARGE SCALE GENOMIC DNA]</scope>
    <source>
        <strain evidence="1 2">Cb vi76</strain>
    </source>
</reference>
<sequence>MNTEQFLTLGDRVDYQNVRSYLEAHGWKRIPSRRLQAAIYHSGRAPSVEVQVPLDRDLIDYGQAMVAVVRRIAEHEKRPAESILRDLLRPRRDLHRFALEGAETQDGGIHLENGLSLVNGVRKALLSSACSVKRPGTTFHPRMSLADAEAFLKECRLGQTEVGSFVLTVEAPLEVAPHRSVQEDAFGRRASLLLLRSVGHVASAVRAGEPGRVLEPTPGEPVVSSNLCEALVEMMPPDESADLRLRSSWSPLLPVESQVPSEVHVDRNMYEAIEKLSHQLRPSRGAQPNQFVGKVVELMGEPGEQGEVEGAVVLQAQGEDELLKVRVMLGAAEYRQATEAHLTQRYVTVRGILRRGSRVHQLEQSAHFELVGI</sequence>
<protein>
    <submittedName>
        <fullName evidence="1">Uncharacterized protein</fullName>
    </submittedName>
</protein>
<organism evidence="1 2">
    <name type="scientific">Archangium violaceum Cb vi76</name>
    <dbReference type="NCBI Taxonomy" id="1406225"/>
    <lineage>
        <taxon>Bacteria</taxon>
        <taxon>Pseudomonadati</taxon>
        <taxon>Myxococcota</taxon>
        <taxon>Myxococcia</taxon>
        <taxon>Myxococcales</taxon>
        <taxon>Cystobacterineae</taxon>
        <taxon>Archangiaceae</taxon>
        <taxon>Archangium</taxon>
    </lineage>
</organism>
<dbReference type="EMBL" id="JPMI01000214">
    <property type="protein sequence ID" value="KFA90336.1"/>
    <property type="molecule type" value="Genomic_DNA"/>
</dbReference>
<name>A0A084SPF1_9BACT</name>
<evidence type="ECO:0000313" key="2">
    <source>
        <dbReference type="Proteomes" id="UP000028547"/>
    </source>
</evidence>
<gene>
    <name evidence="1" type="ORF">Q664_28820</name>
</gene>
<dbReference type="AlphaFoldDB" id="A0A084SPF1"/>
<evidence type="ECO:0000313" key="1">
    <source>
        <dbReference type="EMBL" id="KFA90336.1"/>
    </source>
</evidence>
<dbReference type="RefSeq" id="WP_043402538.1">
    <property type="nucleotide sequence ID" value="NZ_JPMI01000214.1"/>
</dbReference>
<proteinExistence type="predicted"/>